<proteinExistence type="predicted"/>
<protein>
    <submittedName>
        <fullName evidence="2">Uncharacterized protein</fullName>
    </submittedName>
</protein>
<accession>A0ABY6L7H3</accession>
<organism evidence="2 3">
    <name type="scientific">Cordylochernes scorpioides</name>
    <dbReference type="NCBI Taxonomy" id="51811"/>
    <lineage>
        <taxon>Eukaryota</taxon>
        <taxon>Metazoa</taxon>
        <taxon>Ecdysozoa</taxon>
        <taxon>Arthropoda</taxon>
        <taxon>Chelicerata</taxon>
        <taxon>Arachnida</taxon>
        <taxon>Pseudoscorpiones</taxon>
        <taxon>Cheliferoidea</taxon>
        <taxon>Chernetidae</taxon>
        <taxon>Cordylochernes</taxon>
    </lineage>
</organism>
<name>A0ABY6L7H3_9ARAC</name>
<dbReference type="EMBL" id="CP092876">
    <property type="protein sequence ID" value="UYV76729.1"/>
    <property type="molecule type" value="Genomic_DNA"/>
</dbReference>
<dbReference type="Proteomes" id="UP001235939">
    <property type="component" value="Chromosome 14"/>
</dbReference>
<evidence type="ECO:0000256" key="1">
    <source>
        <dbReference type="SAM" id="MobiDB-lite"/>
    </source>
</evidence>
<sequence>MTHTQSEDPRVSRHVRLASVNQGQTASLQLHWPSASGTPTRMNTQSRLSTPLSSRKRDKRSDNKLKIDNRKAKINEDKCFIDYSKAFACVNHTKLWTILRLMCGSARTPNCSD</sequence>
<evidence type="ECO:0000313" key="2">
    <source>
        <dbReference type="EMBL" id="UYV76729.1"/>
    </source>
</evidence>
<keyword evidence="3" id="KW-1185">Reference proteome</keyword>
<gene>
    <name evidence="2" type="ORF">LAZ67_14001897</name>
</gene>
<reference evidence="2 3" key="1">
    <citation type="submission" date="2022-01" db="EMBL/GenBank/DDBJ databases">
        <title>A chromosomal length assembly of Cordylochernes scorpioides.</title>
        <authorList>
            <person name="Zeh D."/>
            <person name="Zeh J."/>
        </authorList>
    </citation>
    <scope>NUCLEOTIDE SEQUENCE [LARGE SCALE GENOMIC DNA]</scope>
    <source>
        <strain evidence="2">IN4F17</strain>
        <tissue evidence="2">Whole Body</tissue>
    </source>
</reference>
<evidence type="ECO:0000313" key="3">
    <source>
        <dbReference type="Proteomes" id="UP001235939"/>
    </source>
</evidence>
<feature type="region of interest" description="Disordered" evidence="1">
    <location>
        <begin position="20"/>
        <end position="67"/>
    </location>
</feature>
<feature type="compositionally biased region" description="Polar residues" evidence="1">
    <location>
        <begin position="35"/>
        <end position="53"/>
    </location>
</feature>